<proteinExistence type="predicted"/>
<dbReference type="EC" id="1.8.98.1" evidence="3"/>
<dbReference type="InterPro" id="IPR004017">
    <property type="entry name" value="Cys_rich_dom"/>
</dbReference>
<organism evidence="3">
    <name type="scientific">uncultured marine group II/III euryarchaeote AD1000_09_E08</name>
    <dbReference type="NCBI Taxonomy" id="1457711"/>
    <lineage>
        <taxon>Archaea</taxon>
        <taxon>Methanobacteriati</taxon>
        <taxon>Methanobacteriota</taxon>
        <taxon>environmental samples</taxon>
    </lineage>
</organism>
<sequence length="286" mass="30443">MALKYAYHSGNVAHSSAPEVADTMPPAARSLGIELIPLDGATSCGAGIIRQANDVLQVTLNARTLALAESMGLDIITPCAATAGNLHEDLTRLRDDPLLLAKTNDVLERTTGLTLEGTASVHHLLHVMVDEIGLDKVEANVRNPMRSRIAGYYGPNMQQEGACGDDDVYDPNYFEQLIEALGGSPVEWESRTQSVGVPGLFSEEPTVLRQAAAVISDAKSEGAEIIVSACTLSHAVLDVYQGKASRATGLATNLPVIHLTELLSFAFGHHNSRLAQLRTRLAVIGD</sequence>
<feature type="domain" description="Cysteine-rich" evidence="2">
    <location>
        <begin position="5"/>
        <end position="80"/>
    </location>
</feature>
<dbReference type="PANTHER" id="PTHR42947">
    <property type="entry name" value="COB--COM HETERODISULFIDE REDUCTASE SUBUNIT B 1"/>
    <property type="match status" value="1"/>
</dbReference>
<accession>A0A075FN76</accession>
<keyword evidence="1 3" id="KW-0560">Oxidoreductase</keyword>
<dbReference type="AlphaFoldDB" id="A0A075FN76"/>
<gene>
    <name evidence="3" type="primary">hdrB</name>
</gene>
<dbReference type="Gene3D" id="3.40.50.11810">
    <property type="match status" value="1"/>
</dbReference>
<evidence type="ECO:0000313" key="3">
    <source>
        <dbReference type="EMBL" id="AIE90921.1"/>
    </source>
</evidence>
<reference evidence="3" key="1">
    <citation type="journal article" date="2014" name="Genome Biol. Evol.">
        <title>Pangenome evidence for extensive interdomain horizontal transfer affecting lineage core and shell genes in uncultured planktonic thaumarchaeota and euryarchaeota.</title>
        <authorList>
            <person name="Deschamps P."/>
            <person name="Zivanovic Y."/>
            <person name="Moreira D."/>
            <person name="Rodriguez-Valera F."/>
            <person name="Lopez-Garcia P."/>
        </authorList>
    </citation>
    <scope>NUCLEOTIDE SEQUENCE</scope>
</reference>
<dbReference type="GO" id="GO:0051912">
    <property type="term" value="F:CoB--CoM heterodisulfide reductase activity"/>
    <property type="evidence" value="ECO:0007669"/>
    <property type="project" value="UniProtKB-EC"/>
</dbReference>
<protein>
    <submittedName>
        <fullName evidence="3">Heterodisulfide reductase subunit B (HdrB)</fullName>
        <ecNumber evidence="3">1.8.98.1</ecNumber>
    </submittedName>
</protein>
<dbReference type="EMBL" id="KF900323">
    <property type="protein sequence ID" value="AIE90921.1"/>
    <property type="molecule type" value="Genomic_DNA"/>
</dbReference>
<dbReference type="PANTHER" id="PTHR42947:SF1">
    <property type="entry name" value="COB--COM HETERODISULFIDE REDUCTASE SUBUNIT B 1"/>
    <property type="match status" value="1"/>
</dbReference>
<dbReference type="Gene3D" id="1.20.1050.140">
    <property type="match status" value="1"/>
</dbReference>
<evidence type="ECO:0000259" key="2">
    <source>
        <dbReference type="Pfam" id="PF02754"/>
    </source>
</evidence>
<dbReference type="InterPro" id="IPR051278">
    <property type="entry name" value="HdrB/HdrD_reductase"/>
</dbReference>
<evidence type="ECO:0000256" key="1">
    <source>
        <dbReference type="ARBA" id="ARBA00023002"/>
    </source>
</evidence>
<dbReference type="Pfam" id="PF02754">
    <property type="entry name" value="CCG"/>
    <property type="match status" value="1"/>
</dbReference>
<name>A0A075FN76_9EURY</name>